<evidence type="ECO:0000313" key="3">
    <source>
        <dbReference type="Proteomes" id="UP000736384"/>
    </source>
</evidence>
<evidence type="ECO:0000313" key="2">
    <source>
        <dbReference type="EMBL" id="NHN77204.1"/>
    </source>
</evidence>
<sequence>MRHIRKQGDGGYHLNQSHASPPQTDQAATSRWSRFGHKQEVLGYLLAEQYQLCCYSELRADQQGLGYHIEHVENKSQHPQRTFDYINLAASALRSDDLSPFIAAQPVVQQPQTVFGGHAPGKQQAVDMQRFVSPHQADCTRFFAYLSDGRIVPADGLDNTDADRAQYTIDLLNLNSPFLVTQRRNWWDELDRLFAEHLTDDTDLHCLAGIDLLPRNQSLSPFFTLTRQFFGSIAEEVLHQDAPELL</sequence>
<name>A0AA43Z5B4_9GAMM</name>
<dbReference type="NCBIfam" id="TIGR02646">
    <property type="entry name" value="retron system putative HNH endonuclease"/>
    <property type="match status" value="1"/>
</dbReference>
<dbReference type="EMBL" id="JAAPAP010000005">
    <property type="protein sequence ID" value="NHN77204.1"/>
    <property type="molecule type" value="Genomic_DNA"/>
</dbReference>
<organism evidence="2 3">
    <name type="scientific">Azotobacter chroococcum</name>
    <dbReference type="NCBI Taxonomy" id="353"/>
    <lineage>
        <taxon>Bacteria</taxon>
        <taxon>Pseudomonadati</taxon>
        <taxon>Pseudomonadota</taxon>
        <taxon>Gammaproteobacteria</taxon>
        <taxon>Pseudomonadales</taxon>
        <taxon>Pseudomonadaceae</taxon>
        <taxon>Azotobacter</taxon>
    </lineage>
</organism>
<reference evidence="2" key="1">
    <citation type="submission" date="2020-03" db="EMBL/GenBank/DDBJ databases">
        <title>Genome assembly of Azotobacter chroococcum W5.</title>
        <authorList>
            <person name="Kannepalli A."/>
        </authorList>
    </citation>
    <scope>NUCLEOTIDE SEQUENCE</scope>
    <source>
        <strain evidence="2">W5</strain>
    </source>
</reference>
<feature type="compositionally biased region" description="Polar residues" evidence="1">
    <location>
        <begin position="14"/>
        <end position="29"/>
    </location>
</feature>
<comment type="caution">
    <text evidence="2">The sequence shown here is derived from an EMBL/GenBank/DDBJ whole genome shotgun (WGS) entry which is preliminary data.</text>
</comment>
<protein>
    <submittedName>
        <fullName evidence="2">TIGR02646 family protein</fullName>
    </submittedName>
</protein>
<dbReference type="AlphaFoldDB" id="A0AA43Z5B4"/>
<proteinExistence type="predicted"/>
<gene>
    <name evidence="2" type="ORF">HA520_07855</name>
</gene>
<dbReference type="Proteomes" id="UP000736384">
    <property type="component" value="Unassembled WGS sequence"/>
</dbReference>
<evidence type="ECO:0000256" key="1">
    <source>
        <dbReference type="SAM" id="MobiDB-lite"/>
    </source>
</evidence>
<feature type="region of interest" description="Disordered" evidence="1">
    <location>
        <begin position="1"/>
        <end position="29"/>
    </location>
</feature>
<accession>A0AA43Z5B4</accession>
<dbReference type="InterPro" id="IPR013467">
    <property type="entry name" value="HNH78-like"/>
</dbReference>